<evidence type="ECO:0000313" key="2">
    <source>
        <dbReference type="Proteomes" id="UP001059950"/>
    </source>
</evidence>
<name>A0ABY5GUP7_9GAMM</name>
<sequence length="214" mass="24265">MAQPLFLYIHGFNSSPDSFKARFFVDWMTAEGKADQVIVPALPHWPARAIGMLEQLIETHSDRAIILIGSSLGGYYSTWLCEKYALRTVLINPAVRPFELLETMLGEQGNFYSDERYELTHEHLQQLLQINCHILKDPSRYLLLTQTGDETLDYREAVEKFRDSPMLVQQGGSHGFDQFESVIPAILAFAEGRVELPAVTDLTAGRIRTETSDE</sequence>
<dbReference type="SUPFAM" id="SSF53474">
    <property type="entry name" value="alpha/beta-Hydrolases"/>
    <property type="match status" value="1"/>
</dbReference>
<dbReference type="EMBL" id="CP073344">
    <property type="protein sequence ID" value="UTW03004.1"/>
    <property type="molecule type" value="Genomic_DNA"/>
</dbReference>
<dbReference type="InterPro" id="IPR008886">
    <property type="entry name" value="UPF0227/Esterase_YqiA"/>
</dbReference>
<dbReference type="PANTHER" id="PTHR35602">
    <property type="entry name" value="ESTERASE YQIA-RELATED"/>
    <property type="match status" value="1"/>
</dbReference>
<evidence type="ECO:0000313" key="1">
    <source>
        <dbReference type="EMBL" id="UTW03004.1"/>
    </source>
</evidence>
<protein>
    <submittedName>
        <fullName evidence="1">Esterase</fullName>
    </submittedName>
</protein>
<gene>
    <name evidence="1" type="ORF">KDX31_16990</name>
</gene>
<proteinExistence type="predicted"/>
<keyword evidence="2" id="KW-1185">Reference proteome</keyword>
<reference evidence="1" key="1">
    <citation type="submission" date="2021-04" db="EMBL/GenBank/DDBJ databases">
        <title>Oceanospirillales bacteria with DddD are important DMSP degraders in coastal seawater.</title>
        <authorList>
            <person name="Liu J."/>
        </authorList>
    </citation>
    <scope>NUCLEOTIDE SEQUENCE</scope>
    <source>
        <strain evidence="1">GY6</strain>
    </source>
</reference>
<dbReference type="PANTHER" id="PTHR35602:SF3">
    <property type="entry name" value="ESTERASE YQIA"/>
    <property type="match status" value="1"/>
</dbReference>
<organism evidence="1 2">
    <name type="scientific">Amphritea atlantica</name>
    <dbReference type="NCBI Taxonomy" id="355243"/>
    <lineage>
        <taxon>Bacteria</taxon>
        <taxon>Pseudomonadati</taxon>
        <taxon>Pseudomonadota</taxon>
        <taxon>Gammaproteobacteria</taxon>
        <taxon>Oceanospirillales</taxon>
        <taxon>Oceanospirillaceae</taxon>
        <taxon>Amphritea</taxon>
    </lineage>
</organism>
<dbReference type="Proteomes" id="UP001059950">
    <property type="component" value="Chromosome"/>
</dbReference>
<dbReference type="Pfam" id="PF05728">
    <property type="entry name" value="UPF0227"/>
    <property type="match status" value="1"/>
</dbReference>
<dbReference type="InterPro" id="IPR029058">
    <property type="entry name" value="AB_hydrolase_fold"/>
</dbReference>
<accession>A0ABY5GUP7</accession>
<dbReference type="Gene3D" id="3.40.50.1820">
    <property type="entry name" value="alpha/beta hydrolase"/>
    <property type="match status" value="1"/>
</dbReference>